<dbReference type="PANTHER" id="PTHR36434:SF1">
    <property type="entry name" value="MEMBRANE PROTEASE YUGP-RELATED"/>
    <property type="match status" value="1"/>
</dbReference>
<feature type="transmembrane region" description="Helical" evidence="1">
    <location>
        <begin position="156"/>
        <end position="174"/>
    </location>
</feature>
<dbReference type="EMBL" id="DVMX01000004">
    <property type="protein sequence ID" value="HIU40966.1"/>
    <property type="molecule type" value="Genomic_DNA"/>
</dbReference>
<dbReference type="Proteomes" id="UP000824082">
    <property type="component" value="Unassembled WGS sequence"/>
</dbReference>
<evidence type="ECO:0000313" key="3">
    <source>
        <dbReference type="Proteomes" id="UP000824082"/>
    </source>
</evidence>
<evidence type="ECO:0000256" key="1">
    <source>
        <dbReference type="SAM" id="Phobius"/>
    </source>
</evidence>
<comment type="caution">
    <text evidence="2">The sequence shown here is derived from an EMBL/GenBank/DDBJ whole genome shotgun (WGS) entry which is preliminary data.</text>
</comment>
<organism evidence="2 3">
    <name type="scientific">Candidatus Egerieicola faecale</name>
    <dbReference type="NCBI Taxonomy" id="2840774"/>
    <lineage>
        <taxon>Bacteria</taxon>
        <taxon>Bacillati</taxon>
        <taxon>Bacillota</taxon>
        <taxon>Clostridia</taxon>
        <taxon>Eubacteriales</taxon>
        <taxon>Oscillospiraceae</taxon>
        <taxon>Oscillospiraceae incertae sedis</taxon>
        <taxon>Candidatus Egerieicola</taxon>
    </lineage>
</organism>
<dbReference type="AlphaFoldDB" id="A0A9D1IQN5"/>
<name>A0A9D1IQN5_9FIRM</name>
<dbReference type="PANTHER" id="PTHR36434">
    <property type="entry name" value="MEMBRANE PROTEASE YUGP-RELATED"/>
    <property type="match status" value="1"/>
</dbReference>
<gene>
    <name evidence="2" type="ORF">IAD19_00235</name>
</gene>
<dbReference type="InterPro" id="IPR007395">
    <property type="entry name" value="Zn_peptidase_2"/>
</dbReference>
<accession>A0A9D1IQN5</accession>
<protein>
    <submittedName>
        <fullName evidence="2">Zinc metallopeptidase</fullName>
    </submittedName>
</protein>
<sequence length="235" mass="25952">MGFFNVYWDSTYYYLILVVPALLISLWAQIRVKSAFSRYSQVHNSRGLTGYLVARQILDDNGLQHVRIECVPGSLTDHFDPTKGVVRLSQAVYNSPSVAAIGVAAHECGHAIQYQQGYAPLKIRKAMVPITNIGSALSWPIALVGLFMGVPWLVNAGILLFVIVVVFQLITLPVEFNASRRALNIIQQRQMLGPGEEYQGARKMLTAAALTYVAALLVSIANLLRLLALANSRRR</sequence>
<keyword evidence="1" id="KW-0472">Membrane</keyword>
<keyword evidence="1" id="KW-0812">Transmembrane</keyword>
<dbReference type="Pfam" id="PF04298">
    <property type="entry name" value="Zn_peptidase_2"/>
    <property type="match status" value="1"/>
</dbReference>
<feature type="transmembrane region" description="Helical" evidence="1">
    <location>
        <begin position="209"/>
        <end position="230"/>
    </location>
</feature>
<feature type="transmembrane region" description="Helical" evidence="1">
    <location>
        <begin position="12"/>
        <end position="30"/>
    </location>
</feature>
<reference evidence="2" key="1">
    <citation type="submission" date="2020-10" db="EMBL/GenBank/DDBJ databases">
        <authorList>
            <person name="Gilroy R."/>
        </authorList>
    </citation>
    <scope>NUCLEOTIDE SEQUENCE</scope>
    <source>
        <strain evidence="2">4509</strain>
    </source>
</reference>
<evidence type="ECO:0000313" key="2">
    <source>
        <dbReference type="EMBL" id="HIU40966.1"/>
    </source>
</evidence>
<proteinExistence type="predicted"/>
<keyword evidence="1" id="KW-1133">Transmembrane helix</keyword>
<reference evidence="2" key="2">
    <citation type="journal article" date="2021" name="PeerJ">
        <title>Extensive microbial diversity within the chicken gut microbiome revealed by metagenomics and culture.</title>
        <authorList>
            <person name="Gilroy R."/>
            <person name="Ravi A."/>
            <person name="Getino M."/>
            <person name="Pursley I."/>
            <person name="Horton D.L."/>
            <person name="Alikhan N.F."/>
            <person name="Baker D."/>
            <person name="Gharbi K."/>
            <person name="Hall N."/>
            <person name="Watson M."/>
            <person name="Adriaenssens E.M."/>
            <person name="Foster-Nyarko E."/>
            <person name="Jarju S."/>
            <person name="Secka A."/>
            <person name="Antonio M."/>
            <person name="Oren A."/>
            <person name="Chaudhuri R.R."/>
            <person name="La Ragione R."/>
            <person name="Hildebrand F."/>
            <person name="Pallen M.J."/>
        </authorList>
    </citation>
    <scope>NUCLEOTIDE SEQUENCE</scope>
    <source>
        <strain evidence="2">4509</strain>
    </source>
</reference>